<dbReference type="Pfam" id="PF13359">
    <property type="entry name" value="DDE_Tnp_4"/>
    <property type="match status" value="1"/>
</dbReference>
<keyword evidence="2" id="KW-0479">Metal-binding</keyword>
<accession>A0AAN7ZX73</accession>
<evidence type="ECO:0000256" key="6">
    <source>
        <dbReference type="PROSITE-ProRule" id="PRU00309"/>
    </source>
</evidence>
<dbReference type="PROSITE" id="PS50950">
    <property type="entry name" value="ZF_THAP"/>
    <property type="match status" value="1"/>
</dbReference>
<dbReference type="GO" id="GO:0008270">
    <property type="term" value="F:zinc ion binding"/>
    <property type="evidence" value="ECO:0007669"/>
    <property type="project" value="UniProtKB-KW"/>
</dbReference>
<keyword evidence="3 6" id="KW-0863">Zinc-finger</keyword>
<dbReference type="SUPFAM" id="SSF57716">
    <property type="entry name" value="Glucocorticoid receptor-like (DNA-binding domain)"/>
    <property type="match status" value="1"/>
</dbReference>
<dbReference type="InterPro" id="IPR006612">
    <property type="entry name" value="THAP_Znf"/>
</dbReference>
<evidence type="ECO:0000256" key="2">
    <source>
        <dbReference type="ARBA" id="ARBA00022723"/>
    </source>
</evidence>
<proteinExistence type="predicted"/>
<sequence>MDENKKRSAKSNIYCSVPQCSSYYSENRSFHIFPADQRLCAEWKRILKIGKPVSKYMRVCSEHFKNEDYFFNKEHNSKKFRLKKNVVPSLKLPVGSHDKCPNVDLAYKRSRRVIDLMEVEGTEENAVTQSNIESIPKAVEDKAIQVNVSTDFGSFDVSNIINSNFNLKVFTGVANMDLLCALVDGVKKFDKSNTKCSIRNKILLTLMRIKLDVTFRTLAILFNVSRQSAQTYFHSTIQLLSLILKSVIRFPDKDEIRHNIPICFSNFKNTRIVLDCTEISIQASKCLNCRIRTYSYYKGKHTCKFLIGVAPSGLITYVSDAYGGRTSDKAIFNCENLIAKLEPLDAIMVDKGFLIEQECAENLITLIRPPFLKKNQQLSKKEAERTAEIARARVHVERSIQRIKNFRVFKNTIPWSLLPEVENIFIVAVGLTNLDSPILARDKFL</sequence>
<gene>
    <name evidence="8" type="ORF">RI129_001345</name>
</gene>
<organism evidence="8 9">
    <name type="scientific">Pyrocoelia pectoralis</name>
    <dbReference type="NCBI Taxonomy" id="417401"/>
    <lineage>
        <taxon>Eukaryota</taxon>
        <taxon>Metazoa</taxon>
        <taxon>Ecdysozoa</taxon>
        <taxon>Arthropoda</taxon>
        <taxon>Hexapoda</taxon>
        <taxon>Insecta</taxon>
        <taxon>Pterygota</taxon>
        <taxon>Neoptera</taxon>
        <taxon>Endopterygota</taxon>
        <taxon>Coleoptera</taxon>
        <taxon>Polyphaga</taxon>
        <taxon>Elateriformia</taxon>
        <taxon>Elateroidea</taxon>
        <taxon>Lampyridae</taxon>
        <taxon>Lampyrinae</taxon>
        <taxon>Pyrocoelia</taxon>
    </lineage>
</organism>
<dbReference type="InterPro" id="IPR027806">
    <property type="entry name" value="HARBI1_dom"/>
</dbReference>
<dbReference type="EMBL" id="JAVRBK010000001">
    <property type="protein sequence ID" value="KAK5650316.1"/>
    <property type="molecule type" value="Genomic_DNA"/>
</dbReference>
<reference evidence="8 9" key="1">
    <citation type="journal article" date="2024" name="Insects">
        <title>An Improved Chromosome-Level Genome Assembly of the Firefly Pyrocoelia pectoralis.</title>
        <authorList>
            <person name="Fu X."/>
            <person name="Meyer-Rochow V.B."/>
            <person name="Ballantyne L."/>
            <person name="Zhu X."/>
        </authorList>
    </citation>
    <scope>NUCLEOTIDE SEQUENCE [LARGE SCALE GENOMIC DNA]</scope>
    <source>
        <strain evidence="8">XCY_ONT2</strain>
    </source>
</reference>
<keyword evidence="4" id="KW-0862">Zinc</keyword>
<dbReference type="SMART" id="SM00692">
    <property type="entry name" value="DM3"/>
    <property type="match status" value="1"/>
</dbReference>
<dbReference type="PANTHER" id="PTHR23080:SF141">
    <property type="entry name" value="TRANSPOSASE HELIX-TURN-HELIX DOMAIN-CONTAINING PROTEIN"/>
    <property type="match status" value="1"/>
</dbReference>
<dbReference type="AlphaFoldDB" id="A0AAN7ZX73"/>
<dbReference type="GO" id="GO:0003677">
    <property type="term" value="F:DNA binding"/>
    <property type="evidence" value="ECO:0007669"/>
    <property type="project" value="UniProtKB-UniRule"/>
</dbReference>
<dbReference type="PANTHER" id="PTHR23080">
    <property type="entry name" value="THAP DOMAIN PROTEIN"/>
    <property type="match status" value="1"/>
</dbReference>
<evidence type="ECO:0000259" key="7">
    <source>
        <dbReference type="PROSITE" id="PS50950"/>
    </source>
</evidence>
<evidence type="ECO:0000256" key="3">
    <source>
        <dbReference type="ARBA" id="ARBA00022771"/>
    </source>
</evidence>
<dbReference type="Pfam" id="PF05485">
    <property type="entry name" value="THAP"/>
    <property type="match status" value="1"/>
</dbReference>
<evidence type="ECO:0000256" key="5">
    <source>
        <dbReference type="ARBA" id="ARBA00023125"/>
    </source>
</evidence>
<evidence type="ECO:0000313" key="9">
    <source>
        <dbReference type="Proteomes" id="UP001329430"/>
    </source>
</evidence>
<name>A0AAN7ZX73_9COLE</name>
<feature type="domain" description="THAP-type" evidence="7">
    <location>
        <begin position="10"/>
        <end position="91"/>
    </location>
</feature>
<dbReference type="Gene3D" id="6.20.210.20">
    <property type="entry name" value="THAP domain"/>
    <property type="match status" value="1"/>
</dbReference>
<keyword evidence="5 6" id="KW-0238">DNA-binding</keyword>
<comment type="caution">
    <text evidence="8">The sequence shown here is derived from an EMBL/GenBank/DDBJ whole genome shotgun (WGS) entry which is preliminary data.</text>
</comment>
<dbReference type="Proteomes" id="UP001329430">
    <property type="component" value="Chromosome 1"/>
</dbReference>
<dbReference type="InterPro" id="IPR038441">
    <property type="entry name" value="THAP_Znf_sf"/>
</dbReference>
<keyword evidence="9" id="KW-1185">Reference proteome</keyword>
<evidence type="ECO:0000256" key="1">
    <source>
        <dbReference type="ARBA" id="ARBA00001968"/>
    </source>
</evidence>
<dbReference type="SMART" id="SM00980">
    <property type="entry name" value="THAP"/>
    <property type="match status" value="1"/>
</dbReference>
<dbReference type="Pfam" id="PF13613">
    <property type="entry name" value="HTH_Tnp_4"/>
    <property type="match status" value="1"/>
</dbReference>
<protein>
    <recommendedName>
        <fullName evidence="7">THAP-type domain-containing protein</fullName>
    </recommendedName>
</protein>
<evidence type="ECO:0000256" key="4">
    <source>
        <dbReference type="ARBA" id="ARBA00022833"/>
    </source>
</evidence>
<dbReference type="InterPro" id="IPR027805">
    <property type="entry name" value="Transposase_HTH_dom"/>
</dbReference>
<comment type="cofactor">
    <cofactor evidence="1">
        <name>a divalent metal cation</name>
        <dbReference type="ChEBI" id="CHEBI:60240"/>
    </cofactor>
</comment>
<evidence type="ECO:0000313" key="8">
    <source>
        <dbReference type="EMBL" id="KAK5650316.1"/>
    </source>
</evidence>